<reference evidence="1 2" key="1">
    <citation type="journal article" date="2021" name="Commun. Biol.">
        <title>The genome of Shorea leprosula (Dipterocarpaceae) highlights the ecological relevance of drought in aseasonal tropical rainforests.</title>
        <authorList>
            <person name="Ng K.K.S."/>
            <person name="Kobayashi M.J."/>
            <person name="Fawcett J.A."/>
            <person name="Hatakeyama M."/>
            <person name="Paape T."/>
            <person name="Ng C.H."/>
            <person name="Ang C.C."/>
            <person name="Tnah L.H."/>
            <person name="Lee C.T."/>
            <person name="Nishiyama T."/>
            <person name="Sese J."/>
            <person name="O'Brien M.J."/>
            <person name="Copetti D."/>
            <person name="Mohd Noor M.I."/>
            <person name="Ong R.C."/>
            <person name="Putra M."/>
            <person name="Sireger I.Z."/>
            <person name="Indrioko S."/>
            <person name="Kosugi Y."/>
            <person name="Izuno A."/>
            <person name="Isagi Y."/>
            <person name="Lee S.L."/>
            <person name="Shimizu K.K."/>
        </authorList>
    </citation>
    <scope>NUCLEOTIDE SEQUENCE [LARGE SCALE GENOMIC DNA]</scope>
    <source>
        <strain evidence="1">214</strain>
    </source>
</reference>
<accession>A0AAV5L006</accession>
<comment type="caution">
    <text evidence="1">The sequence shown here is derived from an EMBL/GenBank/DDBJ whole genome shotgun (WGS) entry which is preliminary data.</text>
</comment>
<protein>
    <submittedName>
        <fullName evidence="1">Uncharacterized protein</fullName>
    </submittedName>
</protein>
<gene>
    <name evidence="1" type="ORF">SLEP1_g39176</name>
</gene>
<name>A0AAV5L006_9ROSI</name>
<dbReference type="Proteomes" id="UP001054252">
    <property type="component" value="Unassembled WGS sequence"/>
</dbReference>
<dbReference type="EMBL" id="BPVZ01000086">
    <property type="protein sequence ID" value="GKV30360.1"/>
    <property type="molecule type" value="Genomic_DNA"/>
</dbReference>
<organism evidence="1 2">
    <name type="scientific">Rubroshorea leprosula</name>
    <dbReference type="NCBI Taxonomy" id="152421"/>
    <lineage>
        <taxon>Eukaryota</taxon>
        <taxon>Viridiplantae</taxon>
        <taxon>Streptophyta</taxon>
        <taxon>Embryophyta</taxon>
        <taxon>Tracheophyta</taxon>
        <taxon>Spermatophyta</taxon>
        <taxon>Magnoliopsida</taxon>
        <taxon>eudicotyledons</taxon>
        <taxon>Gunneridae</taxon>
        <taxon>Pentapetalae</taxon>
        <taxon>rosids</taxon>
        <taxon>malvids</taxon>
        <taxon>Malvales</taxon>
        <taxon>Dipterocarpaceae</taxon>
        <taxon>Rubroshorea</taxon>
    </lineage>
</organism>
<sequence length="58" mass="6587">MPPASTPNPPAPALLAENFWFSIVLSVSTEIECSVLCEHDWNEDEDFIDFLEMSMIEK</sequence>
<dbReference type="AlphaFoldDB" id="A0AAV5L006"/>
<keyword evidence="2" id="KW-1185">Reference proteome</keyword>
<evidence type="ECO:0000313" key="2">
    <source>
        <dbReference type="Proteomes" id="UP001054252"/>
    </source>
</evidence>
<proteinExistence type="predicted"/>
<evidence type="ECO:0000313" key="1">
    <source>
        <dbReference type="EMBL" id="GKV30360.1"/>
    </source>
</evidence>